<evidence type="ECO:0000313" key="3">
    <source>
        <dbReference type="Proteomes" id="UP000245293"/>
    </source>
</evidence>
<dbReference type="Proteomes" id="UP000245293">
    <property type="component" value="Unassembled WGS sequence"/>
</dbReference>
<name>A0A2V1P3R8_9RHOB</name>
<protein>
    <submittedName>
        <fullName evidence="2">Uncharacterized protein</fullName>
    </submittedName>
</protein>
<comment type="caution">
    <text evidence="2">The sequence shown here is derived from an EMBL/GenBank/DDBJ whole genome shotgun (WGS) entry which is preliminary data.</text>
</comment>
<organism evidence="2 3">
    <name type="scientific">Salibaculum griseiflavum</name>
    <dbReference type="NCBI Taxonomy" id="1914409"/>
    <lineage>
        <taxon>Bacteria</taxon>
        <taxon>Pseudomonadati</taxon>
        <taxon>Pseudomonadota</taxon>
        <taxon>Alphaproteobacteria</taxon>
        <taxon>Rhodobacterales</taxon>
        <taxon>Roseobacteraceae</taxon>
        <taxon>Salibaculum</taxon>
    </lineage>
</organism>
<keyword evidence="3" id="KW-1185">Reference proteome</keyword>
<accession>A0A2V1P3R8</accession>
<evidence type="ECO:0000313" key="2">
    <source>
        <dbReference type="EMBL" id="PWG16464.1"/>
    </source>
</evidence>
<dbReference type="AlphaFoldDB" id="A0A2V1P3R8"/>
<feature type="compositionally biased region" description="Basic and acidic residues" evidence="1">
    <location>
        <begin position="33"/>
        <end position="49"/>
    </location>
</feature>
<proteinExistence type="predicted"/>
<gene>
    <name evidence="2" type="ORF">DFK10_11800</name>
</gene>
<evidence type="ECO:0000256" key="1">
    <source>
        <dbReference type="SAM" id="MobiDB-lite"/>
    </source>
</evidence>
<reference evidence="3" key="1">
    <citation type="submission" date="2018-05" db="EMBL/GenBank/DDBJ databases">
        <authorList>
            <person name="Du Z."/>
            <person name="Wang X."/>
        </authorList>
    </citation>
    <scope>NUCLEOTIDE SEQUENCE [LARGE SCALE GENOMIC DNA]</scope>
    <source>
        <strain evidence="3">WDS4C29</strain>
    </source>
</reference>
<feature type="region of interest" description="Disordered" evidence="1">
    <location>
        <begin position="33"/>
        <end position="67"/>
    </location>
</feature>
<dbReference type="EMBL" id="QETF01000013">
    <property type="protein sequence ID" value="PWG16464.1"/>
    <property type="molecule type" value="Genomic_DNA"/>
</dbReference>
<sequence>MREEVLMTRHIIDHRKPQGQASRAKAFLKIEREERPSDATRRLQREPRKQGAGRLRQFLRIEKGQEA</sequence>